<evidence type="ECO:0000256" key="2">
    <source>
        <dbReference type="SAM" id="MobiDB-lite"/>
    </source>
</evidence>
<dbReference type="GO" id="GO:0016787">
    <property type="term" value="F:hydrolase activity"/>
    <property type="evidence" value="ECO:0007669"/>
    <property type="project" value="UniProtKB-KW"/>
</dbReference>
<dbReference type="SUPFAM" id="SSF52540">
    <property type="entry name" value="P-loop containing nucleoside triphosphate hydrolases"/>
    <property type="match status" value="1"/>
</dbReference>
<keyword evidence="1" id="KW-0378">Hydrolase</keyword>
<comment type="similarity">
    <text evidence="1">Belongs to the helicase family.</text>
</comment>
<dbReference type="InterPro" id="IPR010285">
    <property type="entry name" value="DNA_helicase_pif1-like_DEAD"/>
</dbReference>
<keyword evidence="1" id="KW-0547">Nucleotide-binding</keyword>
<dbReference type="OrthoDB" id="432234at2759"/>
<dbReference type="Proteomes" id="UP000518752">
    <property type="component" value="Unassembled WGS sequence"/>
</dbReference>
<keyword evidence="1" id="KW-0233">DNA recombination</keyword>
<evidence type="ECO:0000256" key="1">
    <source>
        <dbReference type="RuleBase" id="RU363044"/>
    </source>
</evidence>
<feature type="region of interest" description="Disordered" evidence="2">
    <location>
        <begin position="370"/>
        <end position="391"/>
    </location>
</feature>
<comment type="caution">
    <text evidence="4">The sequence shown here is derived from an EMBL/GenBank/DDBJ whole genome shotgun (WGS) entry which is preliminary data.</text>
</comment>
<reference evidence="4 5" key="1">
    <citation type="journal article" date="2020" name="ISME J.">
        <title>Uncovering the hidden diversity of litter-decomposition mechanisms in mushroom-forming fungi.</title>
        <authorList>
            <person name="Floudas D."/>
            <person name="Bentzer J."/>
            <person name="Ahren D."/>
            <person name="Johansson T."/>
            <person name="Persson P."/>
            <person name="Tunlid A."/>
        </authorList>
    </citation>
    <scope>NUCLEOTIDE SEQUENCE [LARGE SCALE GENOMIC DNA]</scope>
    <source>
        <strain evidence="4 5">CBS 406.79</strain>
    </source>
</reference>
<dbReference type="InterPro" id="IPR051055">
    <property type="entry name" value="PIF1_helicase"/>
</dbReference>
<protein>
    <recommendedName>
        <fullName evidence="1">ATP-dependent DNA helicase</fullName>
        <ecNumber evidence="1">5.6.2.3</ecNumber>
    </recommendedName>
</protein>
<sequence>MRECEDFRNRFFTFFNGIIYHELPNLDIDTEQHDEPRVEMPPHPPISEDPELGAISLEEWKILFQYEHKRIGERLQRHKCKPTALKIRPIPLYESDVNGHNPILLVYTRHNHDLKWILSGKAAKAAMFYISDYVTKMPLKTDQLLSLLSKAVASIDMNDMIDTPIGKAKKLIHRCLTHFGRAQQLHAQSAARYLRQLGDSMSSHRTINMMPSANLIMFVRNQYSPLLSSNIAEVDEDISIRLTFTKTGQIQESSEIENYWFRPQSLDHYSFYDFFLHFTCEPRSRSTTQHTSETSNGVLTRYALLLWHRITEYASLSPEIPHITPQMESQWKAEIKSQSDAISRVRRGLRNYTQEPQPVLTHINSLSTSSAWTCDQPNPSSSTNTNPVSPPMSVSDVMNTVATTVQLNQKQQEAFQIIASTFVEQHVISECSSAADHEPLRMFLTGPGGTGKTHVVKAVKEVMKHYGVENTIRFVAPTGTAANLIDGTTIHKGLGISIRRGKVNDGTGDMFSKVSFSMSNKTKVQLCEEWKDVLVLMVDEVSLISLSLLAEIDAALRFVKESPDKFFGGVNMIFSGDLYQYPPSPGRPLYYPLTYLAKRTDGETMNRLGRLAWKSVNSVISLTEQKRMNSDPEYAAAVNRLRTRECIEDDVQLFNTRVIKSSYKPDGIAMSADDDYLCSMILKTNKHRQHLNRWKSEAVCSGTSSPTLYMCAAIDKITFDSDKTQQDVQNLPLNVRQELLDLDTSSSKLQKSLIGWLPLYIGMPAAVVLRERNLSTELGITNGARGYIRSVDLSVDTNNISYATGAIVEFPGSEASLKGLPIENRIIE</sequence>
<evidence type="ECO:0000259" key="3">
    <source>
        <dbReference type="Pfam" id="PF05970"/>
    </source>
</evidence>
<dbReference type="AlphaFoldDB" id="A0A8H5LRV4"/>
<comment type="cofactor">
    <cofactor evidence="1">
        <name>Mg(2+)</name>
        <dbReference type="ChEBI" id="CHEBI:18420"/>
    </cofactor>
</comment>
<keyword evidence="1" id="KW-0067">ATP-binding</keyword>
<dbReference type="Gene3D" id="3.40.50.300">
    <property type="entry name" value="P-loop containing nucleotide triphosphate hydrolases"/>
    <property type="match status" value="1"/>
</dbReference>
<dbReference type="EMBL" id="JAACJN010000144">
    <property type="protein sequence ID" value="KAF5367252.1"/>
    <property type="molecule type" value="Genomic_DNA"/>
</dbReference>
<dbReference type="GO" id="GO:0005524">
    <property type="term" value="F:ATP binding"/>
    <property type="evidence" value="ECO:0007669"/>
    <property type="project" value="UniProtKB-KW"/>
</dbReference>
<dbReference type="Pfam" id="PF05970">
    <property type="entry name" value="PIF1"/>
    <property type="match status" value="1"/>
</dbReference>
<feature type="domain" description="DNA helicase Pif1-like DEAD-box helicase" evidence="3">
    <location>
        <begin position="427"/>
        <end position="630"/>
    </location>
</feature>
<comment type="catalytic activity">
    <reaction evidence="1">
        <text>ATP + H2O = ADP + phosphate + H(+)</text>
        <dbReference type="Rhea" id="RHEA:13065"/>
        <dbReference type="ChEBI" id="CHEBI:15377"/>
        <dbReference type="ChEBI" id="CHEBI:15378"/>
        <dbReference type="ChEBI" id="CHEBI:30616"/>
        <dbReference type="ChEBI" id="CHEBI:43474"/>
        <dbReference type="ChEBI" id="CHEBI:456216"/>
        <dbReference type="EC" id="5.6.2.3"/>
    </reaction>
</comment>
<dbReference type="InterPro" id="IPR027417">
    <property type="entry name" value="P-loop_NTPase"/>
</dbReference>
<accession>A0A8H5LRV4</accession>
<proteinExistence type="inferred from homology"/>
<evidence type="ECO:0000313" key="4">
    <source>
        <dbReference type="EMBL" id="KAF5367252.1"/>
    </source>
</evidence>
<dbReference type="GO" id="GO:0006281">
    <property type="term" value="P:DNA repair"/>
    <property type="evidence" value="ECO:0007669"/>
    <property type="project" value="UniProtKB-KW"/>
</dbReference>
<evidence type="ECO:0000313" key="5">
    <source>
        <dbReference type="Proteomes" id="UP000518752"/>
    </source>
</evidence>
<name>A0A8H5LRV4_9AGAR</name>
<keyword evidence="1" id="KW-0234">DNA repair</keyword>
<gene>
    <name evidence="4" type="ORF">D9757_011692</name>
</gene>
<dbReference type="GO" id="GO:0043139">
    <property type="term" value="F:5'-3' DNA helicase activity"/>
    <property type="evidence" value="ECO:0007669"/>
    <property type="project" value="UniProtKB-EC"/>
</dbReference>
<organism evidence="4 5">
    <name type="scientific">Collybiopsis confluens</name>
    <dbReference type="NCBI Taxonomy" id="2823264"/>
    <lineage>
        <taxon>Eukaryota</taxon>
        <taxon>Fungi</taxon>
        <taxon>Dikarya</taxon>
        <taxon>Basidiomycota</taxon>
        <taxon>Agaricomycotina</taxon>
        <taxon>Agaricomycetes</taxon>
        <taxon>Agaricomycetidae</taxon>
        <taxon>Agaricales</taxon>
        <taxon>Marasmiineae</taxon>
        <taxon>Omphalotaceae</taxon>
        <taxon>Collybiopsis</taxon>
    </lineage>
</organism>
<keyword evidence="5" id="KW-1185">Reference proteome</keyword>
<dbReference type="EC" id="5.6.2.3" evidence="1"/>
<keyword evidence="1" id="KW-0347">Helicase</keyword>
<keyword evidence="1" id="KW-0227">DNA damage</keyword>
<dbReference type="GO" id="GO:0006310">
    <property type="term" value="P:DNA recombination"/>
    <property type="evidence" value="ECO:0007669"/>
    <property type="project" value="UniProtKB-KW"/>
</dbReference>
<dbReference type="GO" id="GO:0000723">
    <property type="term" value="P:telomere maintenance"/>
    <property type="evidence" value="ECO:0007669"/>
    <property type="project" value="InterPro"/>
</dbReference>
<dbReference type="PANTHER" id="PTHR47642">
    <property type="entry name" value="ATP-DEPENDENT DNA HELICASE"/>
    <property type="match status" value="1"/>
</dbReference>
<feature type="compositionally biased region" description="Low complexity" evidence="2">
    <location>
        <begin position="377"/>
        <end position="391"/>
    </location>
</feature>